<comment type="caution">
    <text evidence="2">The sequence shown here is derived from an EMBL/GenBank/DDBJ whole genome shotgun (WGS) entry which is preliminary data.</text>
</comment>
<keyword evidence="1" id="KW-0812">Transmembrane</keyword>
<dbReference type="SUPFAM" id="SSF81901">
    <property type="entry name" value="HCP-like"/>
    <property type="match status" value="1"/>
</dbReference>
<dbReference type="Gene3D" id="1.25.40.10">
    <property type="entry name" value="Tetratricopeptide repeat domain"/>
    <property type="match status" value="1"/>
</dbReference>
<dbReference type="EMBL" id="JAGFBS010000004">
    <property type="protein sequence ID" value="KAG6379992.1"/>
    <property type="molecule type" value="Genomic_DNA"/>
</dbReference>
<protein>
    <submittedName>
        <fullName evidence="2">Uncharacterized protein</fullName>
    </submittedName>
</protein>
<evidence type="ECO:0000313" key="2">
    <source>
        <dbReference type="EMBL" id="KAG6379992.1"/>
    </source>
</evidence>
<feature type="transmembrane region" description="Helical" evidence="1">
    <location>
        <begin position="122"/>
        <end position="144"/>
    </location>
</feature>
<dbReference type="InterPro" id="IPR011990">
    <property type="entry name" value="TPR-like_helical_dom_sf"/>
</dbReference>
<accession>A0A8I2YYD3</accession>
<dbReference type="PANTHER" id="PTHR28142:SF1">
    <property type="entry name" value="MITOCHONDRIAL INNER MEMBRANE I-AAA PROTEASE SUPERCOMPLEX SUBUNIT MGR3-RELATED"/>
    <property type="match status" value="1"/>
</dbReference>
<reference evidence="2" key="1">
    <citation type="submission" date="2021-03" db="EMBL/GenBank/DDBJ databases">
        <title>Evolutionary innovations through gain and loss of genes in the ectomycorrhizal Boletales.</title>
        <authorList>
            <person name="Wu G."/>
            <person name="Miyauchi S."/>
            <person name="Morin E."/>
            <person name="Yang Z.-L."/>
            <person name="Xu J."/>
            <person name="Martin F.M."/>
        </authorList>
    </citation>
    <scope>NUCLEOTIDE SEQUENCE</scope>
    <source>
        <strain evidence="2">BR01</strain>
    </source>
</reference>
<keyword evidence="1" id="KW-0472">Membrane</keyword>
<organism evidence="2 3">
    <name type="scientific">Boletus reticuloceps</name>
    <dbReference type="NCBI Taxonomy" id="495285"/>
    <lineage>
        <taxon>Eukaryota</taxon>
        <taxon>Fungi</taxon>
        <taxon>Dikarya</taxon>
        <taxon>Basidiomycota</taxon>
        <taxon>Agaricomycotina</taxon>
        <taxon>Agaricomycetes</taxon>
        <taxon>Agaricomycetidae</taxon>
        <taxon>Boletales</taxon>
        <taxon>Boletineae</taxon>
        <taxon>Boletaceae</taxon>
        <taxon>Boletoideae</taxon>
        <taxon>Boletus</taxon>
    </lineage>
</organism>
<dbReference type="InterPro" id="IPR040201">
    <property type="entry name" value="Mrg3-like"/>
</dbReference>
<evidence type="ECO:0000256" key="1">
    <source>
        <dbReference type="SAM" id="Phobius"/>
    </source>
</evidence>
<name>A0A8I2YYD3_9AGAM</name>
<sequence length="503" mass="55762">MIAYKSSEPGVRISIIVFRAIKYRGHNLNVRRARRSSLNAHGSGHWRMSSVMVMIRRGLEQQLHLFKAAQYSSKHATAAFAASLRSHHNRSFVQARSQSTTTSTSHDQPNAARSWLRRGSSIRVSTIFTALLALGAGATLLGLYEIYTSFTLWPDEVRKDLRAGIRAKNQGDHALSERFLARAYQTALSLPLSVLGSDPYLKLSGIAAVLAEVSPARRAKQVLKSVWEKGDVSTSASSDSAESGNNSSNDWAAYSLTNEERLRRVAVACKLAELCSNEDGEEEEKWLSWAVEEVLRLTGVQTAHRNSARGKAHANSTSTSVVLAELELPPWMRRVDLGAPLAALGSVYAHKGNVEYAMPLYLQAISLLLPPNADNVPIEDRCEAAQLMNNLSELIMRRPPSPEIRHQAEAWASQAYGLIERVDKMPLSRRGWFSSSGEQSREVCDQVLGVVLFNLGMLREMDNDHATARSLYKQSLEQCERVGMKEGVLQTKRGLRRIERADG</sequence>
<evidence type="ECO:0000313" key="3">
    <source>
        <dbReference type="Proteomes" id="UP000683000"/>
    </source>
</evidence>
<dbReference type="OrthoDB" id="10050400at2759"/>
<proteinExistence type="predicted"/>
<keyword evidence="1" id="KW-1133">Transmembrane helix</keyword>
<dbReference type="AlphaFoldDB" id="A0A8I2YYD3"/>
<dbReference type="Proteomes" id="UP000683000">
    <property type="component" value="Unassembled WGS sequence"/>
</dbReference>
<keyword evidence="3" id="KW-1185">Reference proteome</keyword>
<gene>
    <name evidence="2" type="ORF">JVT61DRAFT_10567</name>
</gene>
<dbReference type="PANTHER" id="PTHR28142">
    <property type="entry name" value="MITOCHONDRIAL INNER MEMBRANE I-AAA PROTEASE SUPERCOMPLEX SUBUNIT MGR3-RELATED"/>
    <property type="match status" value="1"/>
</dbReference>